<evidence type="ECO:0000313" key="3">
    <source>
        <dbReference type="EMBL" id="GEL68447.1"/>
    </source>
</evidence>
<dbReference type="SUPFAM" id="SSF56235">
    <property type="entry name" value="N-terminal nucleophile aminohydrolases (Ntn hydrolases)"/>
    <property type="match status" value="1"/>
</dbReference>
<keyword evidence="1" id="KW-0315">Glutamine amidotransferase</keyword>
<evidence type="ECO:0000313" key="4">
    <source>
        <dbReference type="Proteomes" id="UP000321224"/>
    </source>
</evidence>
<dbReference type="InterPro" id="IPR026869">
    <property type="entry name" value="EgtC-like"/>
</dbReference>
<dbReference type="AlphaFoldDB" id="A0A511H4K0"/>
<name>A0A511H4K0_9BACT</name>
<evidence type="ECO:0000256" key="1">
    <source>
        <dbReference type="ARBA" id="ARBA00022962"/>
    </source>
</evidence>
<dbReference type="PANTHER" id="PTHR43187">
    <property type="entry name" value="GLUTAMINE AMIDOTRANSFERASE DUG3-RELATED"/>
    <property type="match status" value="1"/>
</dbReference>
<protein>
    <recommendedName>
        <fullName evidence="2">Glutamine amidotransferase type-2 domain-containing protein</fullName>
    </recommendedName>
</protein>
<dbReference type="PANTHER" id="PTHR43187:SF1">
    <property type="entry name" value="GLUTAMINE AMIDOTRANSFERASE DUG3-RELATED"/>
    <property type="match status" value="1"/>
</dbReference>
<dbReference type="PROSITE" id="PS51278">
    <property type="entry name" value="GATASE_TYPE_2"/>
    <property type="match status" value="1"/>
</dbReference>
<dbReference type="Pfam" id="PF13230">
    <property type="entry name" value="GATase_4"/>
    <property type="match status" value="1"/>
</dbReference>
<dbReference type="CDD" id="cd01908">
    <property type="entry name" value="YafJ"/>
    <property type="match status" value="1"/>
</dbReference>
<dbReference type="Gene3D" id="3.60.20.10">
    <property type="entry name" value="Glutamine Phosphoribosylpyrophosphate, subunit 1, domain 1"/>
    <property type="match status" value="1"/>
</dbReference>
<accession>A0A511H4K0</accession>
<dbReference type="InterPro" id="IPR017932">
    <property type="entry name" value="GATase_2_dom"/>
</dbReference>
<dbReference type="InterPro" id="IPR029055">
    <property type="entry name" value="Ntn_hydrolases_N"/>
</dbReference>
<dbReference type="Proteomes" id="UP000321224">
    <property type="component" value="Unassembled WGS sequence"/>
</dbReference>
<sequence>MLAMCRLFGFRSAIPAAVHPSLVTEKNSLLIQSREHKDGWGIAAYGAEQAPVVAHGVGPAHSDPDFERVSSRVSSHTVVAHIRLASVGAVELRNSHPFLHGRWSFVHNGTLREFAQHRAAVEALICPSLRTNIRGTTDSERCFYLFLTRLGARHPIDRKVPVEAVARALAETMSLVAAITDAAGQDGRSAMNFLVSDGELMVASRRNRTLFVSTGPSRDDVSTLPAPGTKLEQLVVASESLCGGPYWAPVAEEDVIGVDANLVFHHWRVPELAGPDLFPAVKPATSPIVA</sequence>
<organism evidence="3 4">
    <name type="scientific">Myxococcus virescens</name>
    <dbReference type="NCBI Taxonomy" id="83456"/>
    <lineage>
        <taxon>Bacteria</taxon>
        <taxon>Pseudomonadati</taxon>
        <taxon>Myxococcota</taxon>
        <taxon>Myxococcia</taxon>
        <taxon>Myxococcales</taxon>
        <taxon>Cystobacterineae</taxon>
        <taxon>Myxococcaceae</taxon>
        <taxon>Myxococcus</taxon>
    </lineage>
</organism>
<dbReference type="EMBL" id="BJVY01000001">
    <property type="protein sequence ID" value="GEL68447.1"/>
    <property type="molecule type" value="Genomic_DNA"/>
</dbReference>
<evidence type="ECO:0000259" key="2">
    <source>
        <dbReference type="PROSITE" id="PS51278"/>
    </source>
</evidence>
<comment type="caution">
    <text evidence="3">The sequence shown here is derived from an EMBL/GenBank/DDBJ whole genome shotgun (WGS) entry which is preliminary data.</text>
</comment>
<reference evidence="3 4" key="1">
    <citation type="submission" date="2019-07" db="EMBL/GenBank/DDBJ databases">
        <title>Whole genome shotgun sequence of Myxococcus virescens NBRC 100334.</title>
        <authorList>
            <person name="Hosoyama A."/>
            <person name="Uohara A."/>
            <person name="Ohji S."/>
            <person name="Ichikawa N."/>
        </authorList>
    </citation>
    <scope>NUCLEOTIDE SEQUENCE [LARGE SCALE GENOMIC DNA]</scope>
    <source>
        <strain evidence="3 4">NBRC 100334</strain>
    </source>
</reference>
<gene>
    <name evidence="3" type="ORF">MVI01_02310</name>
</gene>
<feature type="domain" description="Glutamine amidotransferase type-2" evidence="2">
    <location>
        <begin position="5"/>
        <end position="290"/>
    </location>
</feature>
<proteinExistence type="predicted"/>
<dbReference type="InterPro" id="IPR052373">
    <property type="entry name" value="Gamma-glu_amide_hydrolase"/>
</dbReference>